<dbReference type="PRINTS" id="PR00598">
    <property type="entry name" value="HTHMARR"/>
</dbReference>
<dbReference type="GO" id="GO:0003677">
    <property type="term" value="F:DNA binding"/>
    <property type="evidence" value="ECO:0007669"/>
    <property type="project" value="UniProtKB-KW"/>
</dbReference>
<proteinExistence type="predicted"/>
<dbReference type="PROSITE" id="PS01117">
    <property type="entry name" value="HTH_MARR_1"/>
    <property type="match status" value="1"/>
</dbReference>
<keyword evidence="3" id="KW-0804">Transcription</keyword>
<dbReference type="GO" id="GO:0003700">
    <property type="term" value="F:DNA-binding transcription factor activity"/>
    <property type="evidence" value="ECO:0007669"/>
    <property type="project" value="InterPro"/>
</dbReference>
<feature type="domain" description="HTH marR-type" evidence="5">
    <location>
        <begin position="1"/>
        <end position="137"/>
    </location>
</feature>
<evidence type="ECO:0000259" key="5">
    <source>
        <dbReference type="PROSITE" id="PS50995"/>
    </source>
</evidence>
<dbReference type="EMBL" id="CP001825">
    <property type="protein sequence ID" value="ACZ42193.1"/>
    <property type="molecule type" value="Genomic_DNA"/>
</dbReference>
<evidence type="ECO:0000313" key="7">
    <source>
        <dbReference type="Proteomes" id="UP000000323"/>
    </source>
</evidence>
<dbReference type="SMART" id="SM00347">
    <property type="entry name" value="HTH_MARR"/>
    <property type="match status" value="1"/>
</dbReference>
<dbReference type="KEGG" id="ttr:Tter_1285"/>
<keyword evidence="1" id="KW-0805">Transcription regulation</keyword>
<dbReference type="InterPro" id="IPR036388">
    <property type="entry name" value="WH-like_DNA-bd_sf"/>
</dbReference>
<dbReference type="AlphaFoldDB" id="D1CBM8"/>
<name>D1CBM8_THET1</name>
<dbReference type="Proteomes" id="UP000000323">
    <property type="component" value="Chromosome 1"/>
</dbReference>
<sequence>MEEENLARFRRAYWKVVHLVDALRLRLWEDKGLTLPQLRVLFILRRHPGATTNFISQQLGVTVSTVSGLVDKLVRAGLVERLQAPDDRRVIPLRLTPEGESVVGDIRQINREYLANIASALGDDLEEVTQALEKLGSAAETLPPPSNPLEVSVEPER</sequence>
<keyword evidence="2" id="KW-0238">DNA-binding</keyword>
<evidence type="ECO:0000256" key="2">
    <source>
        <dbReference type="ARBA" id="ARBA00023125"/>
    </source>
</evidence>
<dbReference type="SUPFAM" id="SSF46785">
    <property type="entry name" value="Winged helix' DNA-binding domain"/>
    <property type="match status" value="1"/>
</dbReference>
<keyword evidence="7" id="KW-1185">Reference proteome</keyword>
<dbReference type="RefSeq" id="WP_012875228.1">
    <property type="nucleotide sequence ID" value="NC_013525.1"/>
</dbReference>
<dbReference type="HOGENOM" id="CLU_083287_27_4_0"/>
<dbReference type="eggNOG" id="COG1846">
    <property type="taxonomic scope" value="Bacteria"/>
</dbReference>
<dbReference type="GO" id="GO:0006950">
    <property type="term" value="P:response to stress"/>
    <property type="evidence" value="ECO:0007669"/>
    <property type="project" value="TreeGrafter"/>
</dbReference>
<feature type="region of interest" description="Disordered" evidence="4">
    <location>
        <begin position="136"/>
        <end position="157"/>
    </location>
</feature>
<dbReference type="InterPro" id="IPR000835">
    <property type="entry name" value="HTH_MarR-typ"/>
</dbReference>
<dbReference type="InterPro" id="IPR039422">
    <property type="entry name" value="MarR/SlyA-like"/>
</dbReference>
<reference evidence="7" key="1">
    <citation type="journal article" date="2010" name="Stand. Genomic Sci.">
        <title>Complete genome sequence of 'Thermobaculum terrenum' type strain (YNP1).</title>
        <authorList>
            <person name="Kiss H."/>
            <person name="Cleland D."/>
            <person name="Lapidus A."/>
            <person name="Lucas S."/>
            <person name="Glavina Del Rio T."/>
            <person name="Nolan M."/>
            <person name="Tice H."/>
            <person name="Han C."/>
            <person name="Goodwin L."/>
            <person name="Pitluck S."/>
            <person name="Liolios K."/>
            <person name="Ivanova N."/>
            <person name="Mavromatis K."/>
            <person name="Ovchinnikova G."/>
            <person name="Pati A."/>
            <person name="Chen A."/>
            <person name="Palaniappan K."/>
            <person name="Land M."/>
            <person name="Hauser L."/>
            <person name="Chang Y."/>
            <person name="Jeffries C."/>
            <person name="Lu M."/>
            <person name="Brettin T."/>
            <person name="Detter J."/>
            <person name="Goker M."/>
            <person name="Tindall B."/>
            <person name="Beck B."/>
            <person name="McDermott T."/>
            <person name="Woyke T."/>
            <person name="Bristow J."/>
            <person name="Eisen J."/>
            <person name="Markowitz V."/>
            <person name="Hugenholtz P."/>
            <person name="Kyrpides N."/>
            <person name="Klenk H."/>
            <person name="Cheng J."/>
        </authorList>
    </citation>
    <scope>NUCLEOTIDE SEQUENCE [LARGE SCALE GENOMIC DNA]</scope>
    <source>
        <strain evidence="7">ATCC BAA-798 / YNP1</strain>
    </source>
</reference>
<protein>
    <submittedName>
        <fullName evidence="6">Transcriptional regulator, MarR family</fullName>
    </submittedName>
</protein>
<dbReference type="PANTHER" id="PTHR33164:SF43">
    <property type="entry name" value="HTH-TYPE TRANSCRIPTIONAL REPRESSOR YETL"/>
    <property type="match status" value="1"/>
</dbReference>
<evidence type="ECO:0000256" key="4">
    <source>
        <dbReference type="SAM" id="MobiDB-lite"/>
    </source>
</evidence>
<dbReference type="PANTHER" id="PTHR33164">
    <property type="entry name" value="TRANSCRIPTIONAL REGULATOR, MARR FAMILY"/>
    <property type="match status" value="1"/>
</dbReference>
<dbReference type="InterPro" id="IPR036390">
    <property type="entry name" value="WH_DNA-bd_sf"/>
</dbReference>
<dbReference type="InterPro" id="IPR023187">
    <property type="entry name" value="Tscrpt_reg_MarR-type_CS"/>
</dbReference>
<accession>D1CBM8</accession>
<dbReference type="Gene3D" id="1.10.10.10">
    <property type="entry name" value="Winged helix-like DNA-binding domain superfamily/Winged helix DNA-binding domain"/>
    <property type="match status" value="1"/>
</dbReference>
<organism evidence="6 7">
    <name type="scientific">Thermobaculum terrenum (strain ATCC BAA-798 / CCMEE 7001 / YNP1)</name>
    <dbReference type="NCBI Taxonomy" id="525904"/>
    <lineage>
        <taxon>Bacteria</taxon>
        <taxon>Bacillati</taxon>
        <taxon>Chloroflexota</taxon>
        <taxon>Chloroflexia</taxon>
        <taxon>Candidatus Thermobaculales</taxon>
        <taxon>Candidatus Thermobaculaceae</taxon>
        <taxon>Thermobaculum</taxon>
    </lineage>
</organism>
<evidence type="ECO:0000256" key="3">
    <source>
        <dbReference type="ARBA" id="ARBA00023163"/>
    </source>
</evidence>
<dbReference type="Pfam" id="PF01047">
    <property type="entry name" value="MarR"/>
    <property type="match status" value="1"/>
</dbReference>
<dbReference type="STRING" id="525904.Tter_1285"/>
<evidence type="ECO:0000313" key="6">
    <source>
        <dbReference type="EMBL" id="ACZ42193.1"/>
    </source>
</evidence>
<gene>
    <name evidence="6" type="ordered locus">Tter_1285</name>
</gene>
<dbReference type="PROSITE" id="PS50995">
    <property type="entry name" value="HTH_MARR_2"/>
    <property type="match status" value="1"/>
</dbReference>
<evidence type="ECO:0000256" key="1">
    <source>
        <dbReference type="ARBA" id="ARBA00023015"/>
    </source>
</evidence>